<dbReference type="Proteomes" id="UP001441944">
    <property type="component" value="Unassembled WGS sequence"/>
</dbReference>
<dbReference type="RefSeq" id="WP_353401752.1">
    <property type="nucleotide sequence ID" value="NZ_BAABWU010000016.1"/>
</dbReference>
<evidence type="ECO:0000313" key="3">
    <source>
        <dbReference type="Proteomes" id="UP001441944"/>
    </source>
</evidence>
<dbReference type="PANTHER" id="PTHR46696:SF1">
    <property type="entry name" value="CYTOCHROME P450 YJIB-RELATED"/>
    <property type="match status" value="1"/>
</dbReference>
<protein>
    <recommendedName>
        <fullName evidence="4">Cytochrome P450</fullName>
    </recommendedName>
</protein>
<dbReference type="SUPFAM" id="SSF48264">
    <property type="entry name" value="Cytochrome P450"/>
    <property type="match status" value="2"/>
</dbReference>
<evidence type="ECO:0008006" key="4">
    <source>
        <dbReference type="Google" id="ProtNLM"/>
    </source>
</evidence>
<dbReference type="InterPro" id="IPR036396">
    <property type="entry name" value="Cyt_P450_sf"/>
</dbReference>
<dbReference type="CDD" id="cd00302">
    <property type="entry name" value="cytochrome_P450"/>
    <property type="match status" value="1"/>
</dbReference>
<dbReference type="EMBL" id="BAABWU010000016">
    <property type="protein sequence ID" value="GAA6197953.1"/>
    <property type="molecule type" value="Genomic_DNA"/>
</dbReference>
<keyword evidence="3" id="KW-1185">Reference proteome</keyword>
<proteinExistence type="inferred from homology"/>
<dbReference type="PANTHER" id="PTHR46696">
    <property type="entry name" value="P450, PUTATIVE (EUROFUNG)-RELATED"/>
    <property type="match status" value="1"/>
</dbReference>
<dbReference type="Gene3D" id="1.10.630.10">
    <property type="entry name" value="Cytochrome P450"/>
    <property type="match status" value="2"/>
</dbReference>
<organism evidence="2 3">
    <name type="scientific">Pseudophaeobacter arcticus</name>
    <dbReference type="NCBI Taxonomy" id="385492"/>
    <lineage>
        <taxon>Bacteria</taxon>
        <taxon>Pseudomonadati</taxon>
        <taxon>Pseudomonadota</taxon>
        <taxon>Alphaproteobacteria</taxon>
        <taxon>Rhodobacterales</taxon>
        <taxon>Paracoccaceae</taxon>
        <taxon>Pseudophaeobacter</taxon>
    </lineage>
</organism>
<comment type="caution">
    <text evidence="2">The sequence shown here is derived from an EMBL/GenBank/DDBJ whole genome shotgun (WGS) entry which is preliminary data.</text>
</comment>
<evidence type="ECO:0000256" key="1">
    <source>
        <dbReference type="ARBA" id="ARBA00010617"/>
    </source>
</evidence>
<comment type="similarity">
    <text evidence="1">Belongs to the cytochrome P450 family.</text>
</comment>
<accession>A0ABQ0APZ2</accession>
<reference evidence="2 3" key="1">
    <citation type="submission" date="2024-04" db="EMBL/GenBank/DDBJ databases">
        <title>Draft genome sequence of Pseudophaeobacter arcticus NBRC 116598.</title>
        <authorList>
            <person name="Miyakawa T."/>
            <person name="Kusuya Y."/>
            <person name="Miura T."/>
        </authorList>
    </citation>
    <scope>NUCLEOTIDE SEQUENCE [LARGE SCALE GENOMIC DNA]</scope>
    <source>
        <strain evidence="2 3">SU-CL00105</strain>
    </source>
</reference>
<dbReference type="InterPro" id="IPR017972">
    <property type="entry name" value="Cyt_P450_CS"/>
</dbReference>
<gene>
    <name evidence="2" type="ORF">NBRC116598_33980</name>
</gene>
<sequence length="728" mass="80144">MALADFQALANPEKFLTDPTVAANLLRNSDDFAIAAMGDYLDILETRTGEDFGALRRMLENSLMFQEQQPHLVMRRLFAPFFSNKAIDQWQGCADDAVAAALDTLAQASDPDLIRDFVRPALMSFMTSFIGCAQDTTGQLYDSIRSANSVVSHPLLSLSELRKINASCIHILDSIEEDDPAGDQHPQSFKNYLRENSGPGSCIETQHAQAAFVLVSGITMAQSLGLTLYGLLRRPKETWKQVALPGWIDDNLSELFLTYPSALTMVRVPTRDTEIAGCPFHKGVPAVVDVAKCNSALRDTRAPNARLGGLSFGAGAHKCPGEALSRMFFKSALPALAQRFPDLCLHVDRAQFQVSPMVQALLAMPCERDGQSTSVSARMVDIKSLEAARSVINCDADFMPPAMETHLKALSERAGLDLDPAITIARNAMFFMSGERHAVLRRVVAGHLGNNRLDRWQPRIDAAIDAGLAQLAQAQSPDLIRDFADPVFHGSTQDMLGIVTQDGARFNKLAPVLQDVLEPWLHLRELRRLQGVFTELLDTMDLPESAPQASLLQVMADQDMPDFTLRDKKALVLVLYGASFNLAHTLGNMAHWLLTQPKDVHSNIADPVWIDRNFEQLLSTCASPKYIYRMAREAATVDGVPLAKNDTLRLQLLSINRGTAVGNLAFGHGLHRCVGAALSRRVLKSALPRLFQRFPDITLLPQQQRYYSMSQTVAMSALPCRLSRASAI</sequence>
<dbReference type="PROSITE" id="PS00086">
    <property type="entry name" value="CYTOCHROME_P450"/>
    <property type="match status" value="2"/>
</dbReference>
<evidence type="ECO:0000313" key="2">
    <source>
        <dbReference type="EMBL" id="GAA6197953.1"/>
    </source>
</evidence>
<name>A0ABQ0APZ2_9RHOB</name>